<evidence type="ECO:0000256" key="1">
    <source>
        <dbReference type="ARBA" id="ARBA00022679"/>
    </source>
</evidence>
<feature type="domain" description="Methyltransferase type 11" evidence="2">
    <location>
        <begin position="76"/>
        <end position="173"/>
    </location>
</feature>
<keyword evidence="1" id="KW-0808">Transferase</keyword>
<name>A0ABS5BZ49_9BACT</name>
<keyword evidence="4" id="KW-1185">Reference proteome</keyword>
<dbReference type="Pfam" id="PF08241">
    <property type="entry name" value="Methyltransf_11"/>
    <property type="match status" value="1"/>
</dbReference>
<gene>
    <name evidence="3" type="ORF">J8F10_27440</name>
</gene>
<reference evidence="3 4" key="1">
    <citation type="submission" date="2021-04" db="EMBL/GenBank/DDBJ databases">
        <authorList>
            <person name="Ivanova A."/>
        </authorList>
    </citation>
    <scope>NUCLEOTIDE SEQUENCE [LARGE SCALE GENOMIC DNA]</scope>
    <source>
        <strain evidence="3 4">G18</strain>
    </source>
</reference>
<evidence type="ECO:0000313" key="4">
    <source>
        <dbReference type="Proteomes" id="UP000676565"/>
    </source>
</evidence>
<evidence type="ECO:0000259" key="2">
    <source>
        <dbReference type="Pfam" id="PF08241"/>
    </source>
</evidence>
<dbReference type="GO" id="GO:0008168">
    <property type="term" value="F:methyltransferase activity"/>
    <property type="evidence" value="ECO:0007669"/>
    <property type="project" value="UniProtKB-KW"/>
</dbReference>
<dbReference type="InterPro" id="IPR013216">
    <property type="entry name" value="Methyltransf_11"/>
</dbReference>
<dbReference type="SUPFAM" id="SSF53335">
    <property type="entry name" value="S-adenosyl-L-methionine-dependent methyltransferases"/>
    <property type="match status" value="1"/>
</dbReference>
<comment type="caution">
    <text evidence="3">The sequence shown here is derived from an EMBL/GenBank/DDBJ whole genome shotgun (WGS) entry which is preliminary data.</text>
</comment>
<keyword evidence="3" id="KW-0489">Methyltransferase</keyword>
<dbReference type="PANTHER" id="PTHR44068:SF11">
    <property type="entry name" value="GERANYL DIPHOSPHATE 2-C-METHYLTRANSFERASE"/>
    <property type="match status" value="1"/>
</dbReference>
<dbReference type="InterPro" id="IPR050447">
    <property type="entry name" value="Erg6_SMT_methyltransf"/>
</dbReference>
<proteinExistence type="predicted"/>
<dbReference type="GO" id="GO:0032259">
    <property type="term" value="P:methylation"/>
    <property type="evidence" value="ECO:0007669"/>
    <property type="project" value="UniProtKB-KW"/>
</dbReference>
<dbReference type="RefSeq" id="WP_210659469.1">
    <property type="nucleotide sequence ID" value="NZ_JAGKQQ010000001.1"/>
</dbReference>
<dbReference type="PANTHER" id="PTHR44068">
    <property type="entry name" value="ZGC:194242"/>
    <property type="match status" value="1"/>
</dbReference>
<evidence type="ECO:0000313" key="3">
    <source>
        <dbReference type="EMBL" id="MBP3958994.1"/>
    </source>
</evidence>
<dbReference type="Proteomes" id="UP000676565">
    <property type="component" value="Unassembled WGS sequence"/>
</dbReference>
<dbReference type="Gene3D" id="3.40.50.150">
    <property type="entry name" value="Vaccinia Virus protein VP39"/>
    <property type="match status" value="1"/>
</dbReference>
<dbReference type="EMBL" id="JAGKQQ010000001">
    <property type="protein sequence ID" value="MBP3958994.1"/>
    <property type="molecule type" value="Genomic_DNA"/>
</dbReference>
<dbReference type="InterPro" id="IPR029063">
    <property type="entry name" value="SAM-dependent_MTases_sf"/>
</dbReference>
<sequence>MAHAPIEPPPYFDALLERLAEGDPEATAALGRHVHWGYWSDPDAIPCTGADYAVAAEELCRRVCDAAPVRDGMRVLDVGCGFGGTIASLNERFQNLDMTGVNIDPRQLARAAEMVAPINGNRTAWVEADACALPFADDQFDVVLAVECVFHFPSRATFLAEASRVLKPGGRLALSDFVPSAEGLDALRKHDIGGSETRDSYGAVNILCGEPEYRALAQSVGFIVPAIEDITPHTLPTYKFIRNMAARWQATGADAYVRTTRRLEVSSRVGWLRYMIFNATRS</sequence>
<dbReference type="CDD" id="cd02440">
    <property type="entry name" value="AdoMet_MTases"/>
    <property type="match status" value="1"/>
</dbReference>
<protein>
    <submittedName>
        <fullName evidence="3">Methyltransferase domain-containing protein</fullName>
    </submittedName>
</protein>
<organism evidence="3 4">
    <name type="scientific">Gemmata palustris</name>
    <dbReference type="NCBI Taxonomy" id="2822762"/>
    <lineage>
        <taxon>Bacteria</taxon>
        <taxon>Pseudomonadati</taxon>
        <taxon>Planctomycetota</taxon>
        <taxon>Planctomycetia</taxon>
        <taxon>Gemmatales</taxon>
        <taxon>Gemmataceae</taxon>
        <taxon>Gemmata</taxon>
    </lineage>
</organism>
<accession>A0ABS5BZ49</accession>